<evidence type="ECO:0000256" key="1">
    <source>
        <dbReference type="SAM" id="Coils"/>
    </source>
</evidence>
<feature type="transmembrane region" description="Helical" evidence="2">
    <location>
        <begin position="27"/>
        <end position="46"/>
    </location>
</feature>
<dbReference type="Proteomes" id="UP000634043">
    <property type="component" value="Unassembled WGS sequence"/>
</dbReference>
<protein>
    <recommendedName>
        <fullName evidence="5">YcxB-like protein domain-containing protein</fullName>
    </recommendedName>
</protein>
<keyword evidence="2" id="KW-0472">Membrane</keyword>
<accession>A0ABQ1WAT1</accession>
<keyword evidence="1" id="KW-0175">Coiled coil</keyword>
<evidence type="ECO:0000256" key="2">
    <source>
        <dbReference type="SAM" id="Phobius"/>
    </source>
</evidence>
<feature type="coiled-coil region" evidence="1">
    <location>
        <begin position="146"/>
        <end position="173"/>
    </location>
</feature>
<evidence type="ECO:0000313" key="4">
    <source>
        <dbReference type="Proteomes" id="UP000634043"/>
    </source>
</evidence>
<comment type="caution">
    <text evidence="3">The sequence shown here is derived from an EMBL/GenBank/DDBJ whole genome shotgun (WGS) entry which is preliminary data.</text>
</comment>
<reference evidence="4" key="1">
    <citation type="journal article" date="2019" name="Int. J. Syst. Evol. Microbiol.">
        <title>The Global Catalogue of Microorganisms (GCM) 10K type strain sequencing project: providing services to taxonomists for standard genome sequencing and annotation.</title>
        <authorList>
            <consortium name="The Broad Institute Genomics Platform"/>
            <consortium name="The Broad Institute Genome Sequencing Center for Infectious Disease"/>
            <person name="Wu L."/>
            <person name="Ma J."/>
        </authorList>
    </citation>
    <scope>NUCLEOTIDE SEQUENCE [LARGE SCALE GENOMIC DNA]</scope>
    <source>
        <strain evidence="4">CGMCC 1.12749</strain>
    </source>
</reference>
<name>A0ABQ1WAT1_9BACT</name>
<organism evidence="3 4">
    <name type="scientific">Pontibacter amylolyticus</name>
    <dbReference type="NCBI Taxonomy" id="1424080"/>
    <lineage>
        <taxon>Bacteria</taxon>
        <taxon>Pseudomonadati</taxon>
        <taxon>Bacteroidota</taxon>
        <taxon>Cytophagia</taxon>
        <taxon>Cytophagales</taxon>
        <taxon>Hymenobacteraceae</taxon>
        <taxon>Pontibacter</taxon>
    </lineage>
</organism>
<proteinExistence type="predicted"/>
<feature type="transmembrane region" description="Helical" evidence="2">
    <location>
        <begin position="52"/>
        <end position="71"/>
    </location>
</feature>
<evidence type="ECO:0008006" key="5">
    <source>
        <dbReference type="Google" id="ProtNLM"/>
    </source>
</evidence>
<keyword evidence="2" id="KW-0812">Transmembrane</keyword>
<dbReference type="EMBL" id="BMFP01000005">
    <property type="protein sequence ID" value="GGG23725.1"/>
    <property type="molecule type" value="Genomic_DNA"/>
</dbReference>
<evidence type="ECO:0000313" key="3">
    <source>
        <dbReference type="EMBL" id="GGG23725.1"/>
    </source>
</evidence>
<sequence>MDKRHGDIYIVVVQYKNYRMVKTGIPANTYSLILKVVVLSLLLGYFLENTLLAIGLGILSGLILHVWVSYYDCVVHLENGLAKFYFLRPFFFKEEHDLNHLDKVVIIREDKDKTQREIWWQADMLFQFSYDKMILYKGKTVHEIKFRTNENDLPKLEAAIRELTERKAGVTKNKTT</sequence>
<keyword evidence="4" id="KW-1185">Reference proteome</keyword>
<gene>
    <name evidence="3" type="ORF">GCM10011323_29460</name>
</gene>
<dbReference type="RefSeq" id="WP_188502273.1">
    <property type="nucleotide sequence ID" value="NZ_BMFP01000005.1"/>
</dbReference>
<keyword evidence="2" id="KW-1133">Transmembrane helix</keyword>